<evidence type="ECO:0000313" key="3">
    <source>
        <dbReference type="Proteomes" id="UP001162881"/>
    </source>
</evidence>
<dbReference type="SUPFAM" id="SSF55729">
    <property type="entry name" value="Acyl-CoA N-acyltransferases (Nat)"/>
    <property type="match status" value="1"/>
</dbReference>
<dbReference type="PROSITE" id="PS51186">
    <property type="entry name" value="GNAT"/>
    <property type="match status" value="1"/>
</dbReference>
<gene>
    <name evidence="2" type="ORF">MTR62_14545</name>
</gene>
<dbReference type="InterPro" id="IPR016181">
    <property type="entry name" value="Acyl_CoA_acyltransferase"/>
</dbReference>
<comment type="caution">
    <text evidence="2">The sequence shown here is derived from an EMBL/GenBank/DDBJ whole genome shotgun (WGS) entry which is preliminary data.</text>
</comment>
<dbReference type="Gene3D" id="3.40.630.30">
    <property type="match status" value="1"/>
</dbReference>
<keyword evidence="3" id="KW-1185">Reference proteome</keyword>
<dbReference type="PANTHER" id="PTHR43610">
    <property type="entry name" value="BLL6696 PROTEIN"/>
    <property type="match status" value="1"/>
</dbReference>
<feature type="domain" description="N-acetyltransferase" evidence="1">
    <location>
        <begin position="14"/>
        <end position="173"/>
    </location>
</feature>
<dbReference type="PANTHER" id="PTHR43610:SF1">
    <property type="entry name" value="N-ACETYLTRANSFERASE DOMAIN-CONTAINING PROTEIN"/>
    <property type="match status" value="1"/>
</dbReference>
<dbReference type="RefSeq" id="WP_244022200.1">
    <property type="nucleotide sequence ID" value="NZ_JALHLF010000066.1"/>
</dbReference>
<accession>A0ABT0BFU9</accession>
<name>A0ABT0BFU9_9SPHN</name>
<dbReference type="InterPro" id="IPR000182">
    <property type="entry name" value="GNAT_dom"/>
</dbReference>
<proteinExistence type="predicted"/>
<protein>
    <submittedName>
        <fullName evidence="2">GNAT family N-acetyltransferase</fullName>
    </submittedName>
</protein>
<dbReference type="Pfam" id="PF13302">
    <property type="entry name" value="Acetyltransf_3"/>
    <property type="match status" value="1"/>
</dbReference>
<evidence type="ECO:0000313" key="2">
    <source>
        <dbReference type="EMBL" id="MCJ2183905.1"/>
    </source>
</evidence>
<dbReference type="Proteomes" id="UP001162881">
    <property type="component" value="Unassembled WGS sequence"/>
</dbReference>
<evidence type="ECO:0000259" key="1">
    <source>
        <dbReference type="PROSITE" id="PS51186"/>
    </source>
</evidence>
<reference evidence="2" key="1">
    <citation type="submission" date="2022-03" db="EMBL/GenBank/DDBJ databases">
        <title>Identification of a novel bacterium isolated from mangrove sediments.</title>
        <authorList>
            <person name="Pan X."/>
        </authorList>
    </citation>
    <scope>NUCLEOTIDE SEQUENCE</scope>
    <source>
        <strain evidence="2">B1949</strain>
    </source>
</reference>
<sequence length="184" mass="20361">MAFARQPVLTGARLTLRPLTEADWEAFRAIASDPLVWAQHPSHDRWQPEILRAYFEAALERGGALAIIERASGALIGSSQFGPAELDCPGELEMGWSFLARTHWGQGYNREFKALMIGHALHHYSRVVFQVGSENTLSRRAMANIGATLTDRTRTYERSGAMVTHVIYEFTRESFAAGPLASGG</sequence>
<organism evidence="2 3">
    <name type="scientific">Novosphingobium organovorum</name>
    <dbReference type="NCBI Taxonomy" id="2930092"/>
    <lineage>
        <taxon>Bacteria</taxon>
        <taxon>Pseudomonadati</taxon>
        <taxon>Pseudomonadota</taxon>
        <taxon>Alphaproteobacteria</taxon>
        <taxon>Sphingomonadales</taxon>
        <taxon>Sphingomonadaceae</taxon>
        <taxon>Novosphingobium</taxon>
    </lineage>
</organism>
<dbReference type="EMBL" id="JALHLF010000066">
    <property type="protein sequence ID" value="MCJ2183905.1"/>
    <property type="molecule type" value="Genomic_DNA"/>
</dbReference>